<evidence type="ECO:0000313" key="3">
    <source>
        <dbReference type="Proteomes" id="UP000189796"/>
    </source>
</evidence>
<proteinExistence type="predicted"/>
<dbReference type="InterPro" id="IPR009875">
    <property type="entry name" value="PilZ_domain"/>
</dbReference>
<evidence type="ECO:0000313" key="2">
    <source>
        <dbReference type="EMBL" id="SHG14305.1"/>
    </source>
</evidence>
<dbReference type="EMBL" id="LT670817">
    <property type="protein sequence ID" value="SHG14305.1"/>
    <property type="molecule type" value="Genomic_DNA"/>
</dbReference>
<dbReference type="GO" id="GO:0035438">
    <property type="term" value="F:cyclic-di-GMP binding"/>
    <property type="evidence" value="ECO:0007669"/>
    <property type="project" value="InterPro"/>
</dbReference>
<reference evidence="2 3" key="1">
    <citation type="submission" date="2016-11" db="EMBL/GenBank/DDBJ databases">
        <authorList>
            <person name="Jaros S."/>
            <person name="Januszkiewicz K."/>
            <person name="Wedrychowicz H."/>
        </authorList>
    </citation>
    <scope>NUCLEOTIDE SEQUENCE [LARGE SCALE GENOMIC DNA]</scope>
    <source>
        <strain evidence="2 3">GAS138</strain>
    </source>
</reference>
<dbReference type="Pfam" id="PF07238">
    <property type="entry name" value="PilZ"/>
    <property type="match status" value="1"/>
</dbReference>
<organism evidence="2 3">
    <name type="scientific">Bradyrhizobium erythrophlei</name>
    <dbReference type="NCBI Taxonomy" id="1437360"/>
    <lineage>
        <taxon>Bacteria</taxon>
        <taxon>Pseudomonadati</taxon>
        <taxon>Pseudomonadota</taxon>
        <taxon>Alphaproteobacteria</taxon>
        <taxon>Hyphomicrobiales</taxon>
        <taxon>Nitrobacteraceae</taxon>
        <taxon>Bradyrhizobium</taxon>
    </lineage>
</organism>
<name>A0A1M5HEC5_9BRAD</name>
<dbReference type="AlphaFoldDB" id="A0A1M5HEC5"/>
<dbReference type="SUPFAM" id="SSF141371">
    <property type="entry name" value="PilZ domain-like"/>
    <property type="match status" value="1"/>
</dbReference>
<evidence type="ECO:0000259" key="1">
    <source>
        <dbReference type="Pfam" id="PF07238"/>
    </source>
</evidence>
<feature type="domain" description="PilZ" evidence="1">
    <location>
        <begin position="20"/>
        <end position="109"/>
    </location>
</feature>
<accession>A0A1M5HEC5</accession>
<dbReference type="Proteomes" id="UP000189796">
    <property type="component" value="Chromosome I"/>
</dbReference>
<sequence>MACAGFTIQEMGCHVAYGDRKSERIEFERGIDVYIMGIDGTWRRDGKLNDVSRTGARLTVNGSIQGLDLKEFFLLLSSTGLAYRRCRMVRLAGNQIGVEFLKPTTEKSRKAAIEKYHQKLEHR</sequence>
<protein>
    <submittedName>
        <fullName evidence="2">PilZ domain-containing protein</fullName>
    </submittedName>
</protein>
<gene>
    <name evidence="2" type="ORF">SAMN05443248_0441</name>
</gene>